<sequence length="248" mass="26933">MISKFRFATLLSLVALTVVIYSACKKDTKTLNNNNDAAIAKTIAVSLYKSFGATIASQSNLTGLPVINTVRNGIKVNDLTCGQYIEAPYSFTHTQADTAKDVMNGSNKYVISCDENNQPNGYTYSGNYVNTGFNPSATYDITVKEYYTLKALAPAFAKMQVDGNQTSVYKTVTKKDNESMVQNNSYILAGLIIDSSSRPFDITAGTATFVSNGTNAGRNFNFTGTIEFLGNHKAKVSFDGKVFNVEIL</sequence>
<dbReference type="Proteomes" id="UP000618754">
    <property type="component" value="Unassembled WGS sequence"/>
</dbReference>
<evidence type="ECO:0000313" key="2">
    <source>
        <dbReference type="EMBL" id="MBD1384537.1"/>
    </source>
</evidence>
<proteinExistence type="predicted"/>
<keyword evidence="1" id="KW-0732">Signal</keyword>
<reference evidence="2 3" key="1">
    <citation type="submission" date="2020-09" db="EMBL/GenBank/DDBJ databases">
        <title>Novel species of Mucilaginibacter isolated from a glacier on the Tibetan Plateau.</title>
        <authorList>
            <person name="Liu Q."/>
            <person name="Xin Y.-H."/>
        </authorList>
    </citation>
    <scope>NUCLEOTIDE SEQUENCE [LARGE SCALE GENOMIC DNA]</scope>
    <source>
        <strain evidence="2 3">CGMCC 1.13878</strain>
    </source>
</reference>
<feature type="chain" id="PRO_5047170152" evidence="1">
    <location>
        <begin position="24"/>
        <end position="248"/>
    </location>
</feature>
<evidence type="ECO:0000256" key="1">
    <source>
        <dbReference type="SAM" id="SignalP"/>
    </source>
</evidence>
<protein>
    <submittedName>
        <fullName evidence="2">Uncharacterized protein</fullName>
    </submittedName>
</protein>
<organism evidence="2 3">
    <name type="scientific">Mucilaginibacter rigui</name>
    <dbReference type="NCBI Taxonomy" id="534635"/>
    <lineage>
        <taxon>Bacteria</taxon>
        <taxon>Pseudomonadati</taxon>
        <taxon>Bacteroidota</taxon>
        <taxon>Sphingobacteriia</taxon>
        <taxon>Sphingobacteriales</taxon>
        <taxon>Sphingobacteriaceae</taxon>
        <taxon>Mucilaginibacter</taxon>
    </lineage>
</organism>
<accession>A0ABR7X1Q9</accession>
<dbReference type="EMBL" id="JACWMW010000001">
    <property type="protein sequence ID" value="MBD1384537.1"/>
    <property type="molecule type" value="Genomic_DNA"/>
</dbReference>
<feature type="signal peptide" evidence="1">
    <location>
        <begin position="1"/>
        <end position="23"/>
    </location>
</feature>
<comment type="caution">
    <text evidence="2">The sequence shown here is derived from an EMBL/GenBank/DDBJ whole genome shotgun (WGS) entry which is preliminary data.</text>
</comment>
<keyword evidence="3" id="KW-1185">Reference proteome</keyword>
<gene>
    <name evidence="2" type="ORF">IDJ75_04540</name>
</gene>
<name>A0ABR7X1Q9_9SPHI</name>
<evidence type="ECO:0000313" key="3">
    <source>
        <dbReference type="Proteomes" id="UP000618754"/>
    </source>
</evidence>
<dbReference type="RefSeq" id="WP_191174403.1">
    <property type="nucleotide sequence ID" value="NZ_JACWMW010000001.1"/>
</dbReference>